<reference evidence="2" key="1">
    <citation type="submission" date="2021-02" db="EMBL/GenBank/DDBJ databases">
        <authorList>
            <person name="Dougan E. K."/>
            <person name="Rhodes N."/>
            <person name="Thang M."/>
            <person name="Chan C."/>
        </authorList>
    </citation>
    <scope>NUCLEOTIDE SEQUENCE</scope>
</reference>
<evidence type="ECO:0000313" key="2">
    <source>
        <dbReference type="EMBL" id="CAE8589608.1"/>
    </source>
</evidence>
<organism evidence="2 3">
    <name type="scientific">Polarella glacialis</name>
    <name type="common">Dinoflagellate</name>
    <dbReference type="NCBI Taxonomy" id="89957"/>
    <lineage>
        <taxon>Eukaryota</taxon>
        <taxon>Sar</taxon>
        <taxon>Alveolata</taxon>
        <taxon>Dinophyceae</taxon>
        <taxon>Suessiales</taxon>
        <taxon>Suessiaceae</taxon>
        <taxon>Polarella</taxon>
    </lineage>
</organism>
<comment type="caution">
    <text evidence="2">The sequence shown here is derived from an EMBL/GenBank/DDBJ whole genome shotgun (WGS) entry which is preliminary data.</text>
</comment>
<sequence length="222" mass="24297">MQATIKIQFRGNCVELPFYEESFQRQEYFVRMVTSIVADMGRGDVRLMGLGIPALVQLRTEILVAGKQDSDEERQCKKRQAEKATKHPTDTAMVGRFRRGFSTGIAEGSSGISDRISKMIPPWRVKFSSAAATKKPEGTSSGSPSYASNYAIFTKRPEKKDDSSDTYVRSPSLLEEQGIPNCTDSDAKPGRPLTKNASASNDQKATFSSILRGEVAKAAGDS</sequence>
<feature type="compositionally biased region" description="Polar residues" evidence="1">
    <location>
        <begin position="195"/>
        <end position="209"/>
    </location>
</feature>
<feature type="compositionally biased region" description="Basic and acidic residues" evidence="1">
    <location>
        <begin position="73"/>
        <end position="89"/>
    </location>
</feature>
<feature type="region of interest" description="Disordered" evidence="1">
    <location>
        <begin position="157"/>
        <end position="222"/>
    </location>
</feature>
<dbReference type="Proteomes" id="UP000654075">
    <property type="component" value="Unassembled WGS sequence"/>
</dbReference>
<dbReference type="EMBL" id="CAJNNV010003781">
    <property type="protein sequence ID" value="CAE8589608.1"/>
    <property type="molecule type" value="Genomic_DNA"/>
</dbReference>
<dbReference type="AlphaFoldDB" id="A0A813DV92"/>
<keyword evidence="3" id="KW-1185">Reference proteome</keyword>
<proteinExistence type="predicted"/>
<name>A0A813DV92_POLGL</name>
<evidence type="ECO:0000256" key="1">
    <source>
        <dbReference type="SAM" id="MobiDB-lite"/>
    </source>
</evidence>
<evidence type="ECO:0000313" key="3">
    <source>
        <dbReference type="Proteomes" id="UP000654075"/>
    </source>
</evidence>
<feature type="region of interest" description="Disordered" evidence="1">
    <location>
        <begin position="68"/>
        <end position="98"/>
    </location>
</feature>
<accession>A0A813DV92</accession>
<protein>
    <submittedName>
        <fullName evidence="2">Uncharacterized protein</fullName>
    </submittedName>
</protein>
<gene>
    <name evidence="2" type="ORF">PGLA1383_LOCUS8360</name>
</gene>